<evidence type="ECO:0000313" key="1">
    <source>
        <dbReference type="EMBL" id="GBO23626.1"/>
    </source>
</evidence>
<dbReference type="EMBL" id="BGPR01046702">
    <property type="protein sequence ID" value="GBO23641.1"/>
    <property type="molecule type" value="Genomic_DNA"/>
</dbReference>
<keyword evidence="5" id="KW-1185">Reference proteome</keyword>
<dbReference type="AlphaFoldDB" id="A0A4Y2VGB5"/>
<name>A0A4Y2VGB5_ARAVE</name>
<sequence length="97" mass="11321">MYEYMSRLYAFTKKATLEGITIQYPAPSSFLRKKLHDVISTQLWQNEWDCHSLIATRVGVQMAVTHRQLLLIRMHRGGTQEVIPALTNSFIKMLQRL</sequence>
<evidence type="ECO:0000313" key="3">
    <source>
        <dbReference type="EMBL" id="GBO23635.1"/>
    </source>
</evidence>
<dbReference type="EMBL" id="BGPR01046696">
    <property type="protein sequence ID" value="GBO23634.1"/>
    <property type="molecule type" value="Genomic_DNA"/>
</dbReference>
<proteinExistence type="predicted"/>
<evidence type="ECO:0000313" key="5">
    <source>
        <dbReference type="Proteomes" id="UP000499080"/>
    </source>
</evidence>
<comment type="caution">
    <text evidence="4">The sequence shown here is derived from an EMBL/GenBank/DDBJ whole genome shotgun (WGS) entry which is preliminary data.</text>
</comment>
<organism evidence="4 5">
    <name type="scientific">Araneus ventricosus</name>
    <name type="common">Orbweaver spider</name>
    <name type="synonym">Epeira ventricosa</name>
    <dbReference type="NCBI Taxonomy" id="182803"/>
    <lineage>
        <taxon>Eukaryota</taxon>
        <taxon>Metazoa</taxon>
        <taxon>Ecdysozoa</taxon>
        <taxon>Arthropoda</taxon>
        <taxon>Chelicerata</taxon>
        <taxon>Arachnida</taxon>
        <taxon>Araneae</taxon>
        <taxon>Araneomorphae</taxon>
        <taxon>Entelegynae</taxon>
        <taxon>Araneoidea</taxon>
        <taxon>Araneidae</taxon>
        <taxon>Araneus</taxon>
    </lineage>
</organism>
<accession>A0A4Y2VGB5</accession>
<evidence type="ECO:0000313" key="4">
    <source>
        <dbReference type="EMBL" id="GBO23641.1"/>
    </source>
</evidence>
<protein>
    <submittedName>
        <fullName evidence="4">Uncharacterized protein</fullName>
    </submittedName>
</protein>
<dbReference type="Proteomes" id="UP000499080">
    <property type="component" value="Unassembled WGS sequence"/>
</dbReference>
<reference evidence="4 5" key="1">
    <citation type="journal article" date="2019" name="Sci. Rep.">
        <title>Orb-weaving spider Araneus ventricosus genome elucidates the spidroin gene catalogue.</title>
        <authorList>
            <person name="Kono N."/>
            <person name="Nakamura H."/>
            <person name="Ohtoshi R."/>
            <person name="Moran D.A.P."/>
            <person name="Shinohara A."/>
            <person name="Yoshida Y."/>
            <person name="Fujiwara M."/>
            <person name="Mori M."/>
            <person name="Tomita M."/>
            <person name="Arakawa K."/>
        </authorList>
    </citation>
    <scope>NUCLEOTIDE SEQUENCE [LARGE SCALE GENOMIC DNA]</scope>
</reference>
<dbReference type="EMBL" id="BGPR01046697">
    <property type="protein sequence ID" value="GBO23635.1"/>
    <property type="molecule type" value="Genomic_DNA"/>
</dbReference>
<dbReference type="EMBL" id="BGPR01046689">
    <property type="protein sequence ID" value="GBO23626.1"/>
    <property type="molecule type" value="Genomic_DNA"/>
</dbReference>
<gene>
    <name evidence="1" type="ORF">AVEN_163180_1</name>
    <name evidence="4" type="ORF">AVEN_200332_1</name>
    <name evidence="2" type="ORF">AVEN_235708_1</name>
    <name evidence="3" type="ORF">AVEN_271279_1</name>
</gene>
<evidence type="ECO:0000313" key="2">
    <source>
        <dbReference type="EMBL" id="GBO23634.1"/>
    </source>
</evidence>